<dbReference type="Proteomes" id="UP000218890">
    <property type="component" value="Chromosome"/>
</dbReference>
<dbReference type="NCBIfam" id="TIGR00765">
    <property type="entry name" value="yihY_not_rbn"/>
    <property type="match status" value="1"/>
</dbReference>
<dbReference type="Pfam" id="PF03631">
    <property type="entry name" value="Virul_fac_BrkB"/>
    <property type="match status" value="1"/>
</dbReference>
<feature type="transmembrane region" description="Helical" evidence="7">
    <location>
        <begin position="183"/>
        <end position="207"/>
    </location>
</feature>
<keyword evidence="4 7" id="KW-0812">Transmembrane</keyword>
<keyword evidence="3" id="KW-0997">Cell inner membrane</keyword>
<evidence type="ECO:0000256" key="7">
    <source>
        <dbReference type="HAMAP-Rule" id="MF_00672"/>
    </source>
</evidence>
<dbReference type="InterPro" id="IPR017039">
    <property type="entry name" value="Virul_fac_BrkB"/>
</dbReference>
<accession>A0A120MZP3</accession>
<dbReference type="PANTHER" id="PTHR30213">
    <property type="entry name" value="INNER MEMBRANE PROTEIN YHJD"/>
    <property type="match status" value="1"/>
</dbReference>
<dbReference type="GO" id="GO:0005886">
    <property type="term" value="C:plasma membrane"/>
    <property type="evidence" value="ECO:0007669"/>
    <property type="project" value="UniProtKB-SubCell"/>
</dbReference>
<evidence type="ECO:0000256" key="5">
    <source>
        <dbReference type="ARBA" id="ARBA00022989"/>
    </source>
</evidence>
<keyword evidence="2 7" id="KW-1003">Cell membrane</keyword>
<proteinExistence type="inferred from homology"/>
<dbReference type="HAMAP" id="MF_00672">
    <property type="entry name" value="UPF0761"/>
    <property type="match status" value="1"/>
</dbReference>
<evidence type="ECO:0000256" key="2">
    <source>
        <dbReference type="ARBA" id="ARBA00022475"/>
    </source>
</evidence>
<evidence type="ECO:0000256" key="3">
    <source>
        <dbReference type="ARBA" id="ARBA00022519"/>
    </source>
</evidence>
<protein>
    <recommendedName>
        <fullName evidence="7">UPF0761 membrane protein HH1059_04780</fullName>
    </recommendedName>
</protein>
<evidence type="ECO:0000256" key="6">
    <source>
        <dbReference type="ARBA" id="ARBA00023136"/>
    </source>
</evidence>
<dbReference type="PANTHER" id="PTHR30213:SF0">
    <property type="entry name" value="UPF0761 MEMBRANE PROTEIN YIHY"/>
    <property type="match status" value="1"/>
</dbReference>
<name>A0A120MZP3_HALHR</name>
<sequence>MPRLPQLSVTKLKPVIDKTQDFGAYLLQRISADECLKSAAMLAYVTLLAIVPLLTIAFSVLAAFPVFEGMTDRLRELMVEHLVPAASEVVDDHLESFVGRAAELTAVGVVGLAVSSLLLLNTAERVLNGIWGVSQPRPAMQRIMVYWTVLTVGPLMIGAAIVATPGIGGLAIGPVEVEPTSAMVSIATAVAPFLVQAVIFTLIYALVPNRPVRLLHAVVGGAMASLLFEVAKFGFAKFVSTVPTYEAIYGALAALPLFLIWLYISWLVILVGAEIAHALDGYRRRADLELSDQRWEMVLAIRLLGHLFNAQRQGEAIDQAGLLELEPEAGEQAVERVLQELRRAKIVDQNWQGKWVLIRDMASFTLEDLHRTSAFRLPSSAEIGEQGGLWERRLADRVRRLEERREAIFEISLSELFASSRG</sequence>
<evidence type="ECO:0000313" key="8">
    <source>
        <dbReference type="EMBL" id="BAU57161.1"/>
    </source>
</evidence>
<feature type="transmembrane region" description="Helical" evidence="7">
    <location>
        <begin position="247"/>
        <end position="275"/>
    </location>
</feature>
<dbReference type="OrthoDB" id="9808671at2"/>
<feature type="transmembrane region" description="Helical" evidence="7">
    <location>
        <begin position="104"/>
        <end position="123"/>
    </location>
</feature>
<keyword evidence="5 7" id="KW-1133">Transmembrane helix</keyword>
<feature type="transmembrane region" description="Helical" evidence="7">
    <location>
        <begin position="39"/>
        <end position="67"/>
    </location>
</feature>
<feature type="transmembrane region" description="Helical" evidence="7">
    <location>
        <begin position="144"/>
        <end position="163"/>
    </location>
</feature>
<dbReference type="EMBL" id="AP017372">
    <property type="protein sequence ID" value="BAU57161.1"/>
    <property type="molecule type" value="Genomic_DNA"/>
</dbReference>
<gene>
    <name evidence="8" type="ORF">HH1059_04780</name>
</gene>
<feature type="transmembrane region" description="Helical" evidence="7">
    <location>
        <begin position="214"/>
        <end position="235"/>
    </location>
</feature>
<comment type="similarity">
    <text evidence="7">Belongs to the UPF0761 family.</text>
</comment>
<keyword evidence="9" id="KW-1185">Reference proteome</keyword>
<dbReference type="InterPro" id="IPR023679">
    <property type="entry name" value="UPF0761_bac"/>
</dbReference>
<dbReference type="AlphaFoldDB" id="A0A120MZP3"/>
<dbReference type="RefSeq" id="WP_096407847.1">
    <property type="nucleotide sequence ID" value="NZ_AP017372.2"/>
</dbReference>
<evidence type="ECO:0000256" key="4">
    <source>
        <dbReference type="ARBA" id="ARBA00022692"/>
    </source>
</evidence>
<comment type="subcellular location">
    <subcellularLocation>
        <location evidence="1 7">Cell membrane</location>
        <topology evidence="1 7">Multi-pass membrane protein</topology>
    </subcellularLocation>
</comment>
<organism evidence="8 9">
    <name type="scientific">Halorhodospira halochloris</name>
    <name type="common">Ectothiorhodospira halochloris</name>
    <dbReference type="NCBI Taxonomy" id="1052"/>
    <lineage>
        <taxon>Bacteria</taxon>
        <taxon>Pseudomonadati</taxon>
        <taxon>Pseudomonadota</taxon>
        <taxon>Gammaproteobacteria</taxon>
        <taxon>Chromatiales</taxon>
        <taxon>Ectothiorhodospiraceae</taxon>
        <taxon>Halorhodospira</taxon>
    </lineage>
</organism>
<dbReference type="KEGG" id="hhk:HH1059_04780"/>
<reference evidence="8" key="1">
    <citation type="submission" date="2016-02" db="EMBL/GenBank/DDBJ databases">
        <title>Halorhodospira halochloris DSM-1059 complete genome, version 2.</title>
        <authorList>
            <person name="Tsukatani Y."/>
        </authorList>
    </citation>
    <scope>NUCLEOTIDE SEQUENCE</scope>
    <source>
        <strain evidence="8">DSM 1059</strain>
    </source>
</reference>
<evidence type="ECO:0000256" key="1">
    <source>
        <dbReference type="ARBA" id="ARBA00004651"/>
    </source>
</evidence>
<evidence type="ECO:0000313" key="9">
    <source>
        <dbReference type="Proteomes" id="UP000218890"/>
    </source>
</evidence>
<keyword evidence="6 7" id="KW-0472">Membrane</keyword>